<gene>
    <name evidence="8" type="ORF">A4H97_11210</name>
</gene>
<evidence type="ECO:0000256" key="3">
    <source>
        <dbReference type="ARBA" id="ARBA00022801"/>
    </source>
</evidence>
<dbReference type="GO" id="GO:0000166">
    <property type="term" value="F:nucleotide binding"/>
    <property type="evidence" value="ECO:0007669"/>
    <property type="project" value="InterPro"/>
</dbReference>
<evidence type="ECO:0000313" key="8">
    <source>
        <dbReference type="EMBL" id="OQP42727.1"/>
    </source>
</evidence>
<name>A0A1V9E9C3_9BACT</name>
<dbReference type="InterPro" id="IPR000683">
    <property type="entry name" value="Gfo/Idh/MocA-like_OxRdtase_N"/>
</dbReference>
<dbReference type="Proteomes" id="UP000192610">
    <property type="component" value="Unassembled WGS sequence"/>
</dbReference>
<dbReference type="Gene3D" id="3.40.50.720">
    <property type="entry name" value="NAD(P)-binding Rossmann-like Domain"/>
    <property type="match status" value="1"/>
</dbReference>
<evidence type="ECO:0000313" key="9">
    <source>
        <dbReference type="Proteomes" id="UP000192610"/>
    </source>
</evidence>
<protein>
    <submittedName>
        <fullName evidence="8">Glycosyl hydrolase</fullName>
    </submittedName>
</protein>
<dbReference type="InterPro" id="IPR036291">
    <property type="entry name" value="NAD(P)-bd_dom_sf"/>
</dbReference>
<dbReference type="Pfam" id="PF21252">
    <property type="entry name" value="Glyco_hydro_109_C"/>
    <property type="match status" value="1"/>
</dbReference>
<dbReference type="EMBL" id="LVXG01000056">
    <property type="protein sequence ID" value="OQP42727.1"/>
    <property type="molecule type" value="Genomic_DNA"/>
</dbReference>
<evidence type="ECO:0000256" key="5">
    <source>
        <dbReference type="ARBA" id="ARBA00023295"/>
    </source>
</evidence>
<keyword evidence="3 8" id="KW-0378">Hydrolase</keyword>
<comment type="cofactor">
    <cofactor evidence="1">
        <name>NAD(+)</name>
        <dbReference type="ChEBI" id="CHEBI:57540"/>
    </cofactor>
</comment>
<dbReference type="Pfam" id="PF01408">
    <property type="entry name" value="GFO_IDH_MocA"/>
    <property type="match status" value="1"/>
</dbReference>
<dbReference type="STRING" id="354355.SAMN05660816_02909"/>
<accession>A0A1V9E9C3</accession>
<dbReference type="PANTHER" id="PTHR43818:SF1">
    <property type="entry name" value="GLYCOSYL HYDROLASE FAMILY 109 PROTEIN"/>
    <property type="match status" value="1"/>
</dbReference>
<reference evidence="9" key="1">
    <citation type="submission" date="2016-04" db="EMBL/GenBank/DDBJ databases">
        <authorList>
            <person name="Chen L."/>
            <person name="Zhuang W."/>
            <person name="Wang G."/>
        </authorList>
    </citation>
    <scope>NUCLEOTIDE SEQUENCE [LARGE SCALE GENOMIC DNA]</scope>
    <source>
        <strain evidence="9">17621</strain>
    </source>
</reference>
<evidence type="ECO:0000256" key="4">
    <source>
        <dbReference type="ARBA" id="ARBA00023027"/>
    </source>
</evidence>
<dbReference type="GO" id="GO:0016798">
    <property type="term" value="F:hydrolase activity, acting on glycosyl bonds"/>
    <property type="evidence" value="ECO:0007669"/>
    <property type="project" value="UniProtKB-KW"/>
</dbReference>
<comment type="similarity">
    <text evidence="2">Belongs to the Gfo/Idh/MocA family. Glycosyl hydrolase 109 subfamily.</text>
</comment>
<dbReference type="InterPro" id="IPR006311">
    <property type="entry name" value="TAT_signal"/>
</dbReference>
<dbReference type="AlphaFoldDB" id="A0A1V9E9C3"/>
<dbReference type="InterPro" id="IPR049303">
    <property type="entry name" value="Glyco_hydro_109_C"/>
</dbReference>
<keyword evidence="4" id="KW-0520">NAD</keyword>
<dbReference type="SUPFAM" id="SSF51735">
    <property type="entry name" value="NAD(P)-binding Rossmann-fold domains"/>
    <property type="match status" value="1"/>
</dbReference>
<evidence type="ECO:0000259" key="7">
    <source>
        <dbReference type="Pfam" id="PF21252"/>
    </source>
</evidence>
<dbReference type="SUPFAM" id="SSF55347">
    <property type="entry name" value="Glyceraldehyde-3-phosphate dehydrogenase-like, C-terminal domain"/>
    <property type="match status" value="1"/>
</dbReference>
<organism evidence="8 9">
    <name type="scientific">Niastella yeongjuensis</name>
    <dbReference type="NCBI Taxonomy" id="354355"/>
    <lineage>
        <taxon>Bacteria</taxon>
        <taxon>Pseudomonadati</taxon>
        <taxon>Bacteroidota</taxon>
        <taxon>Chitinophagia</taxon>
        <taxon>Chitinophagales</taxon>
        <taxon>Chitinophagaceae</taxon>
        <taxon>Niastella</taxon>
    </lineage>
</organism>
<dbReference type="PROSITE" id="PS51318">
    <property type="entry name" value="TAT"/>
    <property type="match status" value="1"/>
</dbReference>
<evidence type="ECO:0000256" key="2">
    <source>
        <dbReference type="ARBA" id="ARBA00009329"/>
    </source>
</evidence>
<dbReference type="Gene3D" id="3.30.360.10">
    <property type="entry name" value="Dihydrodipicolinate Reductase, domain 2"/>
    <property type="match status" value="1"/>
</dbReference>
<keyword evidence="5" id="KW-0326">Glycosidase</keyword>
<sequence>MSKPIERRHFIKSVALTSAGMFLMPGVKAGMIKEKLRLGVIGVGQRGELHLNLLLLRDDVEVPAICDIDEDMVNKALALCKKLNKPAPQVYSKGEYAYRDLLARKDIDAVFIATPWEWHAPMAIDAMNAGKHVACEVIMGITLQDHWDVVKTSEKTGMQYMMLENVCYRRDIMAILNMVRQGAFGELVHLEGGYQHDLRAARFNNGKQPDGGGLLYGKEAYSRARWRTEHSIKRNGDLYPTHGIGPISKMVNNQFGNRFVTLSSFASKSRGLHEYVVDNGGKDLPVGKINFNLGDVVTTIIKTNNGESIVLSHDTSLPRPYSCGFRVQGTKGLWMDINNGIYIDGKSPKLHEWEQADEYLKQYDHELYKKHGTEAAKSGRGHGGMDYFVQNAFIESIKRGVRVPIDVYESASLSAVVPLSELSIEKGGYPVEFPDFSNGKWMTGIDTFGYNSDY</sequence>
<feature type="domain" description="Gfo/Idh/MocA-like oxidoreductase N-terminal" evidence="6">
    <location>
        <begin position="37"/>
        <end position="162"/>
    </location>
</feature>
<comment type="caution">
    <text evidence="8">The sequence shown here is derived from an EMBL/GenBank/DDBJ whole genome shotgun (WGS) entry which is preliminary data.</text>
</comment>
<feature type="domain" description="Glycosyl hydrolase 109 C-terminal" evidence="7">
    <location>
        <begin position="173"/>
        <end position="355"/>
    </location>
</feature>
<keyword evidence="9" id="KW-1185">Reference proteome</keyword>
<proteinExistence type="inferred from homology"/>
<dbReference type="PANTHER" id="PTHR43818">
    <property type="entry name" value="BCDNA.GH03377"/>
    <property type="match status" value="1"/>
</dbReference>
<evidence type="ECO:0000256" key="1">
    <source>
        <dbReference type="ARBA" id="ARBA00001911"/>
    </source>
</evidence>
<evidence type="ECO:0000259" key="6">
    <source>
        <dbReference type="Pfam" id="PF01408"/>
    </source>
</evidence>
<dbReference type="InterPro" id="IPR050463">
    <property type="entry name" value="Gfo/Idh/MocA_oxidrdct_glycsds"/>
</dbReference>
<dbReference type="RefSeq" id="WP_090519435.1">
    <property type="nucleotide sequence ID" value="NZ_FOCZ01000005.1"/>
</dbReference>
<dbReference type="OrthoDB" id="9771072at2"/>